<comment type="similarity">
    <text evidence="2">Belongs to the TMEM8 family.</text>
</comment>
<dbReference type="PANTHER" id="PTHR14319">
    <property type="entry name" value="FIVE-SPAN TRANSMEMBRANE PROTEIN M83"/>
    <property type="match status" value="1"/>
</dbReference>
<evidence type="ECO:0000256" key="4">
    <source>
        <dbReference type="ARBA" id="ARBA00022692"/>
    </source>
</evidence>
<evidence type="ECO:0000313" key="8">
    <source>
        <dbReference type="Proteomes" id="UP001652662"/>
    </source>
</evidence>
<feature type="transmembrane region" description="Helical" evidence="7">
    <location>
        <begin position="193"/>
        <end position="213"/>
    </location>
</feature>
<evidence type="ECO:0000313" key="9">
    <source>
        <dbReference type="RefSeq" id="XP_070451816.1"/>
    </source>
</evidence>
<dbReference type="Pfam" id="PF12036">
    <property type="entry name" value="DUF3522"/>
    <property type="match status" value="1"/>
</dbReference>
<accession>A0ABM4MGJ3</accession>
<evidence type="ECO:0000256" key="6">
    <source>
        <dbReference type="ARBA" id="ARBA00023136"/>
    </source>
</evidence>
<sequence length="449" mass="47802">MYLISRLKSFLNEVSLWQPVAFVPLDAPSICSCGDPVSFPPGWVATFNSSGVLLPCSVPGIISPEEQWPELPAPGKRDSVCMPDSRGALEPGGCSRDLFQRVPRRLPPFGQCHLQSGQAADSLPADGDLVPDPPLAVRGGASVRAVPERDGRGAAAHLPVPVRGRLRALRPVQAAAHAQLPVRGLRVQGRADALTYGFQLLSTLLLCLSNLMFLPPVVLAIRSRYVLEAAVYTFTMFFSTFYHACDQPGIVVFCIMDYDVLQFCDFLGSLMSVWVTVIAMARLQPVVKQVLYLLGAMLLSMALQLDRHGLWNLLGPSLFALGILATAWCAASAAGTATHPRGAAGSSTCARAASLPAVPSYSMLSWRPETTTSTFTAFGTCSSLAVWASCCPLVPRLTTGSHLEPGPGAAVTSCASMSRRSWVLWAREGLLSAASVPAEWGLGPGPWGT</sequence>
<evidence type="ECO:0000256" key="1">
    <source>
        <dbReference type="ARBA" id="ARBA00004651"/>
    </source>
</evidence>
<evidence type="ECO:0000256" key="2">
    <source>
        <dbReference type="ARBA" id="ARBA00005542"/>
    </source>
</evidence>
<feature type="transmembrane region" description="Helical" evidence="7">
    <location>
        <begin position="311"/>
        <end position="331"/>
    </location>
</feature>
<evidence type="ECO:0000256" key="5">
    <source>
        <dbReference type="ARBA" id="ARBA00022989"/>
    </source>
</evidence>
<keyword evidence="6 7" id="KW-0472">Membrane</keyword>
<protein>
    <submittedName>
        <fullName evidence="9">Transmembrane protein 8B isoform X6</fullName>
    </submittedName>
</protein>
<name>A0ABM4MGJ3_EQUPR</name>
<organism evidence="8 9">
    <name type="scientific">Equus przewalskii</name>
    <name type="common">Przewalski's horse</name>
    <name type="synonym">Equus caballus przewalskii</name>
    <dbReference type="NCBI Taxonomy" id="9798"/>
    <lineage>
        <taxon>Eukaryota</taxon>
        <taxon>Metazoa</taxon>
        <taxon>Chordata</taxon>
        <taxon>Craniata</taxon>
        <taxon>Vertebrata</taxon>
        <taxon>Euteleostomi</taxon>
        <taxon>Mammalia</taxon>
        <taxon>Eutheria</taxon>
        <taxon>Laurasiatheria</taxon>
        <taxon>Perissodactyla</taxon>
        <taxon>Equidae</taxon>
        <taxon>Equus</taxon>
    </lineage>
</organism>
<keyword evidence="4 7" id="KW-0812">Transmembrane</keyword>
<feature type="transmembrane region" description="Helical" evidence="7">
    <location>
        <begin position="225"/>
        <end position="244"/>
    </location>
</feature>
<evidence type="ECO:0000256" key="7">
    <source>
        <dbReference type="SAM" id="Phobius"/>
    </source>
</evidence>
<feature type="transmembrane region" description="Helical" evidence="7">
    <location>
        <begin position="250"/>
        <end position="277"/>
    </location>
</feature>
<keyword evidence="8" id="KW-1185">Reference proteome</keyword>
<keyword evidence="3" id="KW-1003">Cell membrane</keyword>
<dbReference type="GeneID" id="103541276"/>
<comment type="subcellular location">
    <subcellularLocation>
        <location evidence="1">Cell membrane</location>
        <topology evidence="1">Multi-pass membrane protein</topology>
    </subcellularLocation>
</comment>
<evidence type="ECO:0000256" key="3">
    <source>
        <dbReference type="ARBA" id="ARBA00022475"/>
    </source>
</evidence>
<dbReference type="PANTHER" id="PTHR14319:SF6">
    <property type="entry name" value="TRANSMEMBRANE PROTEIN 8B"/>
    <property type="match status" value="1"/>
</dbReference>
<dbReference type="InterPro" id="IPR021910">
    <property type="entry name" value="NGX6/PGAP6/MYMK"/>
</dbReference>
<reference evidence="9" key="1">
    <citation type="submission" date="2025-08" db="UniProtKB">
        <authorList>
            <consortium name="RefSeq"/>
        </authorList>
    </citation>
    <scope>IDENTIFICATION</scope>
    <source>
        <tissue evidence="9">Blood</tissue>
    </source>
</reference>
<dbReference type="RefSeq" id="XP_070451816.1">
    <property type="nucleotide sequence ID" value="XM_070595715.1"/>
</dbReference>
<feature type="transmembrane region" description="Helical" evidence="7">
    <location>
        <begin position="289"/>
        <end position="305"/>
    </location>
</feature>
<dbReference type="Proteomes" id="UP001652662">
    <property type="component" value="Chromosome 26"/>
</dbReference>
<proteinExistence type="inferred from homology"/>
<gene>
    <name evidence="9" type="primary">TMEM8B</name>
</gene>
<keyword evidence="5 7" id="KW-1133">Transmembrane helix</keyword>